<keyword evidence="5" id="KW-1185">Reference proteome</keyword>
<evidence type="ECO:0000256" key="2">
    <source>
        <dbReference type="RuleBase" id="RU003452"/>
    </source>
</evidence>
<dbReference type="InterPro" id="IPR038765">
    <property type="entry name" value="Papain-like_cys_pep_sf"/>
</dbReference>
<dbReference type="AlphaFoldDB" id="A0A3S7GZK8"/>
<reference evidence="4 5" key="2">
    <citation type="submission" date="2022-06" db="EMBL/GenBank/DDBJ databases">
        <title>Staphylococcus hominis ShoR14 genome sequence.</title>
        <authorList>
            <person name="Yeo C.C."/>
            <person name="Chew C.H."/>
            <person name="Che Hamzah A.M."/>
            <person name="Al-Trad E.I."/>
        </authorList>
    </citation>
    <scope>NUCLEOTIDE SEQUENCE [LARGE SCALE GENOMIC DNA]</scope>
    <source>
        <strain evidence="4 5">ShoR14</strain>
    </source>
</reference>
<dbReference type="PANTHER" id="PTHR11786:SF0">
    <property type="entry name" value="ARYLAMINE N-ACETYLTRANSFERASE 4-RELATED"/>
    <property type="match status" value="1"/>
</dbReference>
<dbReference type="PANTHER" id="PTHR11786">
    <property type="entry name" value="N-HYDROXYARYLAMINE O-ACETYLTRANSFERASE"/>
    <property type="match status" value="1"/>
</dbReference>
<accession>A0A3S7GZK8</accession>
<sequence length="261" mass="30769">MDIKAIEDYLNIESQRYPHPTLDALNYYMERFMLTVPFENISVQNKEKISVDLDHLFNKFIYQHRGGFCYEMNHFFGSYLEAKGFKVFRMSATVHQPNGNYSPKGSHLSLVVLINNSYYIADVGFGDLPLQAFPITSIEATQIVFEKTGQFRAIFETSTTYLLQKLEETTWVTRYKAEFISRDIHDFDEMINYNTSHPESIFVKQLMITKPQHFGRATMSYNHLTLTKRYKKEQFAITRENYKEFLKSYFNLDVTILPLEK</sequence>
<dbReference type="Gene3D" id="3.30.2140.20">
    <property type="match status" value="1"/>
</dbReference>
<name>A0A3S7GZK8_STAHO</name>
<dbReference type="PRINTS" id="PR01543">
    <property type="entry name" value="ANATRNSFRASE"/>
</dbReference>
<dbReference type="Pfam" id="PF00797">
    <property type="entry name" value="Acetyltransf_2"/>
    <property type="match status" value="1"/>
</dbReference>
<dbReference type="Proteomes" id="UP000665944">
    <property type="component" value="Unassembled WGS sequence"/>
</dbReference>
<evidence type="ECO:0000313" key="4">
    <source>
        <dbReference type="EMBL" id="MCM5672156.1"/>
    </source>
</evidence>
<dbReference type="EMBL" id="JAGHKT020000005">
    <property type="protein sequence ID" value="MCM5672156.1"/>
    <property type="molecule type" value="Genomic_DNA"/>
</dbReference>
<gene>
    <name evidence="3" type="ORF">AZE34_06320</name>
    <name evidence="4" type="ORF">J7T32_005155</name>
</gene>
<evidence type="ECO:0000313" key="3">
    <source>
        <dbReference type="EMBL" id="AVI06383.1"/>
    </source>
</evidence>
<evidence type="ECO:0000313" key="5">
    <source>
        <dbReference type="Proteomes" id="UP000665944"/>
    </source>
</evidence>
<organism evidence="3">
    <name type="scientific">Staphylococcus hominis</name>
    <dbReference type="NCBI Taxonomy" id="1290"/>
    <lineage>
        <taxon>Bacteria</taxon>
        <taxon>Bacillati</taxon>
        <taxon>Bacillota</taxon>
        <taxon>Bacilli</taxon>
        <taxon>Bacillales</taxon>
        <taxon>Staphylococcaceae</taxon>
        <taxon>Staphylococcus</taxon>
    </lineage>
</organism>
<dbReference type="EMBL" id="CP014567">
    <property type="protein sequence ID" value="AVI06383.1"/>
    <property type="molecule type" value="Genomic_DNA"/>
</dbReference>
<dbReference type="InterPro" id="IPR053710">
    <property type="entry name" value="Arylamine_NAT_domain_sf"/>
</dbReference>
<dbReference type="SUPFAM" id="SSF54001">
    <property type="entry name" value="Cysteine proteinases"/>
    <property type="match status" value="1"/>
</dbReference>
<evidence type="ECO:0000256" key="1">
    <source>
        <dbReference type="ARBA" id="ARBA00006547"/>
    </source>
</evidence>
<protein>
    <submittedName>
        <fullName evidence="3 4">Acetyltransferase</fullName>
    </submittedName>
</protein>
<dbReference type="InterPro" id="IPR001447">
    <property type="entry name" value="Arylamine_N-AcTrfase"/>
</dbReference>
<dbReference type="GO" id="GO:0016407">
    <property type="term" value="F:acetyltransferase activity"/>
    <property type="evidence" value="ECO:0007669"/>
    <property type="project" value="InterPro"/>
</dbReference>
<dbReference type="RefSeq" id="WP_017175508.1">
    <property type="nucleotide sequence ID" value="NZ_CP014107.1"/>
</dbReference>
<keyword evidence="3" id="KW-0808">Transferase</keyword>
<reference evidence="3" key="1">
    <citation type="submission" date="2016-02" db="EMBL/GenBank/DDBJ databases">
        <title>Genomic sequence of a clinical Staphylococcus hominis isolate.</title>
        <authorList>
            <person name="McClure J.M."/>
            <person name="Zhang K."/>
        </authorList>
    </citation>
    <scope>NUCLEOTIDE SEQUENCE</scope>
    <source>
        <strain evidence="3">C34847</strain>
    </source>
</reference>
<proteinExistence type="inferred from homology"/>
<comment type="similarity">
    <text evidence="1 2">Belongs to the arylamine N-acetyltransferase family.</text>
</comment>